<reference evidence="9 10" key="1">
    <citation type="journal article" date="2016" name="Nat. Commun.">
        <title>Thousands of microbial genomes shed light on interconnected biogeochemical processes in an aquifer system.</title>
        <authorList>
            <person name="Anantharaman K."/>
            <person name="Brown C.T."/>
            <person name="Hug L.A."/>
            <person name="Sharon I."/>
            <person name="Castelle C.J."/>
            <person name="Probst A.J."/>
            <person name="Thomas B.C."/>
            <person name="Singh A."/>
            <person name="Wilkins M.J."/>
            <person name="Karaoz U."/>
            <person name="Brodie E.L."/>
            <person name="Williams K.H."/>
            <person name="Hubbard S.S."/>
            <person name="Banfield J.F."/>
        </authorList>
    </citation>
    <scope>NUCLEOTIDE SEQUENCE [LARGE SCALE GENOMIC DNA]</scope>
</reference>
<dbReference type="GO" id="GO:0009097">
    <property type="term" value="P:isoleucine biosynthetic process"/>
    <property type="evidence" value="ECO:0007669"/>
    <property type="project" value="UniProtKB-UniPathway"/>
</dbReference>
<dbReference type="Gene3D" id="3.40.50.1100">
    <property type="match status" value="2"/>
</dbReference>
<dbReference type="Pfam" id="PF00291">
    <property type="entry name" value="PALP"/>
    <property type="match status" value="1"/>
</dbReference>
<dbReference type="InterPro" id="IPR044561">
    <property type="entry name" value="ACT_ThrD-II-like"/>
</dbReference>
<dbReference type="GO" id="GO:0006565">
    <property type="term" value="P:L-serine catabolic process"/>
    <property type="evidence" value="ECO:0007669"/>
    <property type="project" value="TreeGrafter"/>
</dbReference>
<keyword evidence="6" id="KW-0663">Pyridoxal phosphate</keyword>
<dbReference type="InterPro" id="IPR050147">
    <property type="entry name" value="Ser/Thr_Dehydratase"/>
</dbReference>
<dbReference type="EC" id="4.3.1.19" evidence="4"/>
<organism evidence="9 10">
    <name type="scientific">Candidatus Schekmanbacteria bacterium RBG_16_38_11</name>
    <dbReference type="NCBI Taxonomy" id="1817880"/>
    <lineage>
        <taxon>Bacteria</taxon>
        <taxon>Candidatus Schekmaniibacteriota</taxon>
    </lineage>
</organism>
<dbReference type="PROSITE" id="PS00165">
    <property type="entry name" value="DEHYDRATASE_SER_THR"/>
    <property type="match status" value="1"/>
</dbReference>
<dbReference type="GO" id="GO:0004794">
    <property type="term" value="F:threonine deaminase activity"/>
    <property type="evidence" value="ECO:0007669"/>
    <property type="project" value="UniProtKB-EC"/>
</dbReference>
<protein>
    <recommendedName>
        <fullName evidence="4">threonine ammonia-lyase</fullName>
        <ecNumber evidence="4">4.3.1.19</ecNumber>
    </recommendedName>
</protein>
<evidence type="ECO:0000256" key="7">
    <source>
        <dbReference type="ARBA" id="ARBA00023239"/>
    </source>
</evidence>
<dbReference type="SUPFAM" id="SSF53686">
    <property type="entry name" value="Tryptophan synthase beta subunit-like PLP-dependent enzymes"/>
    <property type="match status" value="1"/>
</dbReference>
<comment type="similarity">
    <text evidence="3">Belongs to the serine/threonine dehydratase family.</text>
</comment>
<keyword evidence="5" id="KW-0100">Branched-chain amino acid biosynthesis</keyword>
<dbReference type="InterPro" id="IPR000634">
    <property type="entry name" value="Ser/Thr_deHydtase_PyrdxlP-BS"/>
</dbReference>
<dbReference type="InterPro" id="IPR036052">
    <property type="entry name" value="TrpB-like_PALP_sf"/>
</dbReference>
<keyword evidence="7 9" id="KW-0456">Lyase</keyword>
<evidence type="ECO:0000259" key="8">
    <source>
        <dbReference type="PROSITE" id="PS51671"/>
    </source>
</evidence>
<dbReference type="InterPro" id="IPR002912">
    <property type="entry name" value="ACT_dom"/>
</dbReference>
<evidence type="ECO:0000256" key="2">
    <source>
        <dbReference type="ARBA" id="ARBA00004810"/>
    </source>
</evidence>
<dbReference type="UniPathway" id="UPA00047">
    <property type="reaction ID" value="UER00054"/>
</dbReference>
<dbReference type="EMBL" id="MGDF01000001">
    <property type="protein sequence ID" value="OGL47691.1"/>
    <property type="molecule type" value="Genomic_DNA"/>
</dbReference>
<accession>A0A1F7S1U7</accession>
<feature type="domain" description="ACT" evidence="8">
    <location>
        <begin position="327"/>
        <end position="402"/>
    </location>
</feature>
<dbReference type="InterPro" id="IPR005789">
    <property type="entry name" value="Thr_deHydtase_catblc"/>
</dbReference>
<dbReference type="GO" id="GO:0003941">
    <property type="term" value="F:L-serine ammonia-lyase activity"/>
    <property type="evidence" value="ECO:0007669"/>
    <property type="project" value="TreeGrafter"/>
</dbReference>
<keyword evidence="5" id="KW-0412">Isoleucine biosynthesis</keyword>
<dbReference type="SUPFAM" id="SSF55021">
    <property type="entry name" value="ACT-like"/>
    <property type="match status" value="1"/>
</dbReference>
<evidence type="ECO:0000256" key="6">
    <source>
        <dbReference type="ARBA" id="ARBA00022898"/>
    </source>
</evidence>
<dbReference type="CDD" id="cd01562">
    <property type="entry name" value="Thr-dehyd"/>
    <property type="match status" value="1"/>
</dbReference>
<dbReference type="NCBIfam" id="TIGR01127">
    <property type="entry name" value="ilvA_1Cterm"/>
    <property type="match status" value="1"/>
</dbReference>
<dbReference type="InterPro" id="IPR045865">
    <property type="entry name" value="ACT-like_dom_sf"/>
</dbReference>
<proteinExistence type="inferred from homology"/>
<comment type="caution">
    <text evidence="9">The sequence shown here is derived from an EMBL/GenBank/DDBJ whole genome shotgun (WGS) entry which is preliminary data.</text>
</comment>
<evidence type="ECO:0000256" key="5">
    <source>
        <dbReference type="ARBA" id="ARBA00022624"/>
    </source>
</evidence>
<dbReference type="InterPro" id="IPR001926">
    <property type="entry name" value="TrpB-like_PALP"/>
</dbReference>
<comment type="cofactor">
    <cofactor evidence="1">
        <name>pyridoxal 5'-phosphate</name>
        <dbReference type="ChEBI" id="CHEBI:597326"/>
    </cofactor>
</comment>
<evidence type="ECO:0000256" key="3">
    <source>
        <dbReference type="ARBA" id="ARBA00010869"/>
    </source>
</evidence>
<dbReference type="Proteomes" id="UP000178435">
    <property type="component" value="Unassembled WGS sequence"/>
</dbReference>
<evidence type="ECO:0000313" key="10">
    <source>
        <dbReference type="Proteomes" id="UP000178435"/>
    </source>
</evidence>
<dbReference type="PANTHER" id="PTHR48078">
    <property type="entry name" value="THREONINE DEHYDRATASE, MITOCHONDRIAL-RELATED"/>
    <property type="match status" value="1"/>
</dbReference>
<dbReference type="AlphaFoldDB" id="A0A1F7S1U7"/>
<name>A0A1F7S1U7_9BACT</name>
<sequence length="402" mass="44170">MISIKDIEQARNILKGIIIEKDFIKSEFLSEYFKTDIYLKLENLQKTGSFKIRGAYNCISHIAEKDRKRGVVTASAGNHAQSVAYACLSFGIKATVVMPQGTPLTKVRSCKSFEAETIFYGRTYDEAYEKALEICREKKQIFVHAFDDYNVIAGQGTIGLEILDQPEDIDIIVVPIGGGGLISGISIAIKERKPSIKIIGVEAAEAASAFLSRKERKIVHLPMVKTIADGIAVKSVGVKTFQIIEKYVDDIVIVNEEEIAEAILMFMEQGKLTVEGAGAAPLAALLGEKINFKSKKVVLIISGGNIDVNMVARIIERGLLRAGRFTRIVIDIDDIPGALAEIAGIVGQAEANILHIVHERAVSNIPFGKTRVKLDLETRGYDHIKELIDRLKSNNFNVTIEA</sequence>
<dbReference type="CDD" id="cd04886">
    <property type="entry name" value="ACT_ThrD-II-like"/>
    <property type="match status" value="1"/>
</dbReference>
<gene>
    <name evidence="9" type="ORF">A2149_05915</name>
</gene>
<dbReference type="GO" id="GO:0006567">
    <property type="term" value="P:L-threonine catabolic process"/>
    <property type="evidence" value="ECO:0007669"/>
    <property type="project" value="InterPro"/>
</dbReference>
<evidence type="ECO:0000256" key="1">
    <source>
        <dbReference type="ARBA" id="ARBA00001933"/>
    </source>
</evidence>
<dbReference type="PANTHER" id="PTHR48078:SF6">
    <property type="entry name" value="L-THREONINE DEHYDRATASE CATABOLIC TDCB"/>
    <property type="match status" value="1"/>
</dbReference>
<evidence type="ECO:0000256" key="4">
    <source>
        <dbReference type="ARBA" id="ARBA00012096"/>
    </source>
</evidence>
<dbReference type="PROSITE" id="PS51671">
    <property type="entry name" value="ACT"/>
    <property type="match status" value="1"/>
</dbReference>
<keyword evidence="5" id="KW-0028">Amino-acid biosynthesis</keyword>
<comment type="pathway">
    <text evidence="2">Amino-acid biosynthesis; L-isoleucine biosynthesis; 2-oxobutanoate from L-threonine: step 1/1.</text>
</comment>
<dbReference type="GO" id="GO:0030170">
    <property type="term" value="F:pyridoxal phosphate binding"/>
    <property type="evidence" value="ECO:0007669"/>
    <property type="project" value="InterPro"/>
</dbReference>
<evidence type="ECO:0000313" key="9">
    <source>
        <dbReference type="EMBL" id="OGL47691.1"/>
    </source>
</evidence>
<dbReference type="FunFam" id="3.40.50.1100:FF:000007">
    <property type="entry name" value="L-threonine dehydratase catabolic TdcB"/>
    <property type="match status" value="1"/>
</dbReference>